<dbReference type="OrthoDB" id="6157326at2759"/>
<dbReference type="InParanoid" id="A0A1S3KC83"/>
<reference evidence="3" key="1">
    <citation type="submission" date="2025-08" db="UniProtKB">
        <authorList>
            <consortium name="RefSeq"/>
        </authorList>
    </citation>
    <scope>IDENTIFICATION</scope>
    <source>
        <tissue evidence="3">Gonads</tissue>
    </source>
</reference>
<evidence type="ECO:0000313" key="3">
    <source>
        <dbReference type="RefSeq" id="XP_013420049.1"/>
    </source>
</evidence>
<name>A0A1S3KC83_LINAN</name>
<feature type="region of interest" description="Disordered" evidence="1">
    <location>
        <begin position="67"/>
        <end position="101"/>
    </location>
</feature>
<feature type="compositionally biased region" description="Basic and acidic residues" evidence="1">
    <location>
        <begin position="67"/>
        <end position="86"/>
    </location>
</feature>
<organism evidence="2 3">
    <name type="scientific">Lingula anatina</name>
    <name type="common">Brachiopod</name>
    <name type="synonym">Lingula unguis</name>
    <dbReference type="NCBI Taxonomy" id="7574"/>
    <lineage>
        <taxon>Eukaryota</taxon>
        <taxon>Metazoa</taxon>
        <taxon>Spiralia</taxon>
        <taxon>Lophotrochozoa</taxon>
        <taxon>Brachiopoda</taxon>
        <taxon>Linguliformea</taxon>
        <taxon>Lingulata</taxon>
        <taxon>Lingulida</taxon>
        <taxon>Linguloidea</taxon>
        <taxon>Lingulidae</taxon>
        <taxon>Lingula</taxon>
    </lineage>
</organism>
<protein>
    <submittedName>
        <fullName evidence="3">Uncharacterized protein LOC106180577</fullName>
    </submittedName>
</protein>
<dbReference type="Proteomes" id="UP000085678">
    <property type="component" value="Unplaced"/>
</dbReference>
<dbReference type="GeneID" id="106180577"/>
<accession>A0A1S3KC83</accession>
<keyword evidence="2" id="KW-1185">Reference proteome</keyword>
<dbReference type="KEGG" id="lak:106180577"/>
<dbReference type="AlphaFoldDB" id="A0A1S3KC83"/>
<dbReference type="RefSeq" id="XP_013420049.1">
    <property type="nucleotide sequence ID" value="XM_013564595.1"/>
</dbReference>
<evidence type="ECO:0000313" key="2">
    <source>
        <dbReference type="Proteomes" id="UP000085678"/>
    </source>
</evidence>
<evidence type="ECO:0000256" key="1">
    <source>
        <dbReference type="SAM" id="MobiDB-lite"/>
    </source>
</evidence>
<gene>
    <name evidence="3" type="primary">LOC106180577</name>
</gene>
<proteinExistence type="predicted"/>
<sequence length="148" mass="17250">MASLRASGTAEEYDERTQLLTELANLDEEKMVKKQEDNKCTDDKETQGKAIRQAAMENLKVKKQKGDLDVVGHNEDNHDHCNKTENCDNIPPTKKRRTDSSADYVSYLKDRLAFEKERFELEKKEREAQIEKDKHMMEMVMSLVKKKN</sequence>